<dbReference type="STRING" id="134849.SAMN05443668_10450"/>
<dbReference type="PROSITE" id="PS50082">
    <property type="entry name" value="WD_REPEATS_2"/>
    <property type="match status" value="2"/>
</dbReference>
<dbReference type="SUPFAM" id="SSF50978">
    <property type="entry name" value="WD40 repeat-like"/>
    <property type="match status" value="1"/>
</dbReference>
<dbReference type="InterPro" id="IPR036322">
    <property type="entry name" value="WD40_repeat_dom_sf"/>
</dbReference>
<dbReference type="SMART" id="SM00320">
    <property type="entry name" value="WD40"/>
    <property type="match status" value="6"/>
</dbReference>
<evidence type="ECO:0000256" key="3">
    <source>
        <dbReference type="PROSITE-ProRule" id="PRU00221"/>
    </source>
</evidence>
<feature type="repeat" description="WD" evidence="3">
    <location>
        <begin position="575"/>
        <end position="618"/>
    </location>
</feature>
<dbReference type="PRINTS" id="PR00320">
    <property type="entry name" value="GPROTEINBRPT"/>
</dbReference>
<evidence type="ECO:0000256" key="4">
    <source>
        <dbReference type="SAM" id="MobiDB-lite"/>
    </source>
</evidence>
<gene>
    <name evidence="5" type="ORF">SAMN05443668_10450</name>
</gene>
<dbReference type="Proteomes" id="UP000184440">
    <property type="component" value="Unassembled WGS sequence"/>
</dbReference>
<keyword evidence="1 3" id="KW-0853">WD repeat</keyword>
<dbReference type="InterPro" id="IPR011047">
    <property type="entry name" value="Quinoprotein_ADH-like_sf"/>
</dbReference>
<sequence>MTHRPDPETVGGSTWVEDPAHPPHRIFGPGDGQRFVVGRVDGKLALAHRGRDGGPQVVDLATGARWHHRAGWHPGWVSALTYGRLGDLEVVVSGGADGRVLVRDAVSGEPLHVLKGQGQGRDWEIEALRVGQVDGRSAVFILDAQRSVRVWDPLADVELIRWDNPRAIAEAGFADRDGRVVMLTRTDGDFQVRDVASGVPVGASFTVDSDYLGGVGAAFGSVDGRLVVALTVHEHPVHVWDAVTAAPLGPPIPENLSGKRCLAFGRHAGRTVLFIGHGHSVQVGNLGVQTWDPHTGARVPGPFDGHDDDVQSLTVGEFDGRSYAVVGNPYGFGSALFLRGPSTSCEAIRLDDDSRSFAFARIGNRPTVLIGGFDGTERLVNLDTGTESPHRYFGPPTDTVLAFGEVDGRATLLLEGRGWLRLWDVVAGLPSGPPQRIPDGFRLFSAPDGQVGASAIAVTVNRNAEERAGVWDRATRQLVDDLAMDDDWIVVAATRTRIAGRAVALFAVNERRESFVLWSDAATGEQLGSYEGHGTDLAEVAVGDVGGRPVVASGDHDGVVRLWYPGTGEDVAPPCTGHTDRITTLAFGTMDGRTVVASGSDDTTVRVWDASSGDLVAGPFAGHGDEIMSVLVTEFGGEPVVVSGAQSGPYRMWSLRAPAVETGHLSAVTCLASGTLRGRAVFASGSTDRTIRLWDAGSGEPVGAPLTGHTAAVNGVAVVETDGVTVVLGIDAHGTLLRWDAAAGTLLGDPQTGLEEKVGWVTTVAYDGRTLVACPVPADGATLSGIRLWDAVTGAPYCLLECGPAWRAALAEIDGRLIAAVVGRAEDGDVLRVSVWDVRSGQQLHEPYWGIWEEQSFVALTTVDGRWVVVLGEDYTDWDERDDPSDEDILQLRDLVTLERLDQTFDAPRARAVLGSYDGRPVLAEVSEDRVHLSALTGEHLGSASAGIPVSEVAMAEVDGRTAVAISADATVHIVPFVPCPSD</sequence>
<keyword evidence="2" id="KW-0677">Repeat</keyword>
<dbReference type="InterPro" id="IPR011044">
    <property type="entry name" value="Quino_amine_DH_bsu"/>
</dbReference>
<feature type="repeat" description="WD" evidence="3">
    <location>
        <begin position="661"/>
        <end position="704"/>
    </location>
</feature>
<evidence type="ECO:0000256" key="2">
    <source>
        <dbReference type="ARBA" id="ARBA00022737"/>
    </source>
</evidence>
<dbReference type="PANTHER" id="PTHR22847">
    <property type="entry name" value="WD40 REPEAT PROTEIN"/>
    <property type="match status" value="1"/>
</dbReference>
<dbReference type="InterPro" id="IPR015943">
    <property type="entry name" value="WD40/YVTN_repeat-like_dom_sf"/>
</dbReference>
<dbReference type="Gene3D" id="2.130.10.10">
    <property type="entry name" value="YVTN repeat-like/Quinoprotein amine dehydrogenase"/>
    <property type="match status" value="4"/>
</dbReference>
<protein>
    <submittedName>
        <fullName evidence="5">WD40 repeat</fullName>
    </submittedName>
</protein>
<dbReference type="InterPro" id="IPR019775">
    <property type="entry name" value="WD40_repeat_CS"/>
</dbReference>
<reference evidence="5 6" key="1">
    <citation type="submission" date="2016-11" db="EMBL/GenBank/DDBJ databases">
        <authorList>
            <person name="Jaros S."/>
            <person name="Januszkiewicz K."/>
            <person name="Wedrychowicz H."/>
        </authorList>
    </citation>
    <scope>NUCLEOTIDE SEQUENCE [LARGE SCALE GENOMIC DNA]</scope>
    <source>
        <strain evidence="5 6">DSM 46144</strain>
    </source>
</reference>
<dbReference type="SUPFAM" id="SSF50969">
    <property type="entry name" value="YVTN repeat-like/Quinoprotein amine dehydrogenase"/>
    <property type="match status" value="1"/>
</dbReference>
<evidence type="ECO:0000313" key="5">
    <source>
        <dbReference type="EMBL" id="SHN24265.1"/>
    </source>
</evidence>
<dbReference type="SUPFAM" id="SSF50998">
    <property type="entry name" value="Quinoprotein alcohol dehydrogenase-like"/>
    <property type="match status" value="1"/>
</dbReference>
<dbReference type="PROSITE" id="PS00678">
    <property type="entry name" value="WD_REPEATS_1"/>
    <property type="match status" value="1"/>
</dbReference>
<evidence type="ECO:0000256" key="1">
    <source>
        <dbReference type="ARBA" id="ARBA00022574"/>
    </source>
</evidence>
<evidence type="ECO:0000313" key="6">
    <source>
        <dbReference type="Proteomes" id="UP000184440"/>
    </source>
</evidence>
<accession>A0A1M7Q255</accession>
<dbReference type="PANTHER" id="PTHR22847:SF637">
    <property type="entry name" value="WD REPEAT DOMAIN 5B"/>
    <property type="match status" value="1"/>
</dbReference>
<dbReference type="InterPro" id="IPR020472">
    <property type="entry name" value="WD40_PAC1"/>
</dbReference>
<organism evidence="5 6">
    <name type="scientific">Cryptosporangium aurantiacum</name>
    <dbReference type="NCBI Taxonomy" id="134849"/>
    <lineage>
        <taxon>Bacteria</taxon>
        <taxon>Bacillati</taxon>
        <taxon>Actinomycetota</taxon>
        <taxon>Actinomycetes</taxon>
        <taxon>Cryptosporangiales</taxon>
        <taxon>Cryptosporangiaceae</taxon>
        <taxon>Cryptosporangium</taxon>
    </lineage>
</organism>
<dbReference type="OrthoDB" id="3303686at2"/>
<dbReference type="AlphaFoldDB" id="A0A1M7Q255"/>
<dbReference type="EMBL" id="FRCS01000004">
    <property type="protein sequence ID" value="SHN24265.1"/>
    <property type="molecule type" value="Genomic_DNA"/>
</dbReference>
<name>A0A1M7Q255_9ACTN</name>
<proteinExistence type="predicted"/>
<dbReference type="PROSITE" id="PS50294">
    <property type="entry name" value="WD_REPEATS_REGION"/>
    <property type="match status" value="2"/>
</dbReference>
<dbReference type="InterPro" id="IPR001680">
    <property type="entry name" value="WD40_rpt"/>
</dbReference>
<keyword evidence="6" id="KW-1185">Reference proteome</keyword>
<dbReference type="Pfam" id="PF00400">
    <property type="entry name" value="WD40"/>
    <property type="match status" value="2"/>
</dbReference>
<dbReference type="RefSeq" id="WP_073257444.1">
    <property type="nucleotide sequence ID" value="NZ_FRCS01000004.1"/>
</dbReference>
<feature type="region of interest" description="Disordered" evidence="4">
    <location>
        <begin position="1"/>
        <end position="21"/>
    </location>
</feature>